<sequence length="170" mass="18338">MSFLSRLFGTASDPREDIRPLWHAIVGEARQPHWYRDGGVADTLEGRFDMITAVVALAILRMERSEALARDTAYLTELFVEDMDSQLRESGLGDPSIGKYIGKLVSAMGGRIGAFREALGGARAMEDVVAKNMTLLDDTDGAALAASLRSLADRFAAISDDGFRAGKIAA</sequence>
<keyword evidence="4" id="KW-1185">Reference proteome</keyword>
<comment type="similarity">
    <text evidence="1">Belongs to the UPF0174 family.</text>
</comment>
<dbReference type="Proteomes" id="UP001206067">
    <property type="component" value="Unassembled WGS sequence"/>
</dbReference>
<name>A0ABT1XTY9_9SPHN</name>
<gene>
    <name evidence="3" type="ORF">NSO95_12055</name>
</gene>
<evidence type="ECO:0000313" key="4">
    <source>
        <dbReference type="Proteomes" id="UP001206067"/>
    </source>
</evidence>
<dbReference type="Pfam" id="PF03981">
    <property type="entry name" value="Ubiq_cyt_C_chap"/>
    <property type="match status" value="1"/>
</dbReference>
<feature type="domain" description="Ubiquinol-cytochrome c chaperone" evidence="2">
    <location>
        <begin position="37"/>
        <end position="168"/>
    </location>
</feature>
<reference evidence="3 4" key="1">
    <citation type="submission" date="2022-08" db="EMBL/GenBank/DDBJ databases">
        <title>Polyphasic taxonomy analysis of Qipengyuania sp.RS5-5.</title>
        <authorList>
            <person name="Xamxidin M."/>
            <person name="Wu M."/>
        </authorList>
    </citation>
    <scope>NUCLEOTIDE SEQUENCE [LARGE SCALE GENOMIC DNA]</scope>
    <source>
        <strain evidence="3 4">RS5-5</strain>
    </source>
</reference>
<evidence type="ECO:0000256" key="1">
    <source>
        <dbReference type="ARBA" id="ARBA00006436"/>
    </source>
</evidence>
<comment type="caution">
    <text evidence="3">The sequence shown here is derived from an EMBL/GenBank/DDBJ whole genome shotgun (WGS) entry which is preliminary data.</text>
</comment>
<accession>A0ABT1XTY9</accession>
<evidence type="ECO:0000313" key="3">
    <source>
        <dbReference type="EMBL" id="MCR2834682.1"/>
    </source>
</evidence>
<dbReference type="RefSeq" id="WP_257596523.1">
    <property type="nucleotide sequence ID" value="NZ_JANKHH010000007.1"/>
</dbReference>
<proteinExistence type="inferred from homology"/>
<dbReference type="InterPro" id="IPR021150">
    <property type="entry name" value="Ubiq_cyt_c_chap"/>
</dbReference>
<evidence type="ECO:0000259" key="2">
    <source>
        <dbReference type="Pfam" id="PF03981"/>
    </source>
</evidence>
<organism evidence="3 4">
    <name type="scientific">Parerythrobacter lacustris</name>
    <dbReference type="NCBI Taxonomy" id="2969984"/>
    <lineage>
        <taxon>Bacteria</taxon>
        <taxon>Pseudomonadati</taxon>
        <taxon>Pseudomonadota</taxon>
        <taxon>Alphaproteobacteria</taxon>
        <taxon>Sphingomonadales</taxon>
        <taxon>Erythrobacteraceae</taxon>
        <taxon>Parerythrobacter</taxon>
    </lineage>
</organism>
<dbReference type="EMBL" id="JANKHH010000007">
    <property type="protein sequence ID" value="MCR2834682.1"/>
    <property type="molecule type" value="Genomic_DNA"/>
</dbReference>
<protein>
    <recommendedName>
        <fullName evidence="2">Ubiquinol-cytochrome c chaperone domain-containing protein</fullName>
    </recommendedName>
</protein>